<feature type="compositionally biased region" description="Acidic residues" evidence="1">
    <location>
        <begin position="17"/>
        <end position="41"/>
    </location>
</feature>
<feature type="region of interest" description="Disordered" evidence="1">
    <location>
        <begin position="146"/>
        <end position="262"/>
    </location>
</feature>
<comment type="caution">
    <text evidence="2">The sequence shown here is derived from an EMBL/GenBank/DDBJ whole genome shotgun (WGS) entry which is preliminary data.</text>
</comment>
<proteinExistence type="predicted"/>
<evidence type="ECO:0000313" key="2">
    <source>
        <dbReference type="EMBL" id="CAK9003384.1"/>
    </source>
</evidence>
<dbReference type="EMBL" id="CAXAMM010004385">
    <property type="protein sequence ID" value="CAK9003384.1"/>
    <property type="molecule type" value="Genomic_DNA"/>
</dbReference>
<protein>
    <submittedName>
        <fullName evidence="2">Uncharacterized protein</fullName>
    </submittedName>
</protein>
<reference evidence="2 3" key="1">
    <citation type="submission" date="2024-02" db="EMBL/GenBank/DDBJ databases">
        <authorList>
            <person name="Chen Y."/>
            <person name="Shah S."/>
            <person name="Dougan E. K."/>
            <person name="Thang M."/>
            <person name="Chan C."/>
        </authorList>
    </citation>
    <scope>NUCLEOTIDE SEQUENCE [LARGE SCALE GENOMIC DNA]</scope>
</reference>
<keyword evidence="3" id="KW-1185">Reference proteome</keyword>
<dbReference type="Proteomes" id="UP001642464">
    <property type="component" value="Unassembled WGS sequence"/>
</dbReference>
<name>A0ABP0IPK8_9DINO</name>
<feature type="region of interest" description="Disordered" evidence="1">
    <location>
        <begin position="1"/>
        <end position="124"/>
    </location>
</feature>
<feature type="compositionally biased region" description="Basic and acidic residues" evidence="1">
    <location>
        <begin position="102"/>
        <end position="124"/>
    </location>
</feature>
<gene>
    <name evidence="2" type="ORF">SCF082_LOCUS7717</name>
</gene>
<accession>A0ABP0IPK8</accession>
<evidence type="ECO:0000313" key="3">
    <source>
        <dbReference type="Proteomes" id="UP001642464"/>
    </source>
</evidence>
<sequence>MAWWGWWGWQREWDDGKWDDDEWNEEEKWDDDEWNEEEEWESPLTKGVNTKRSHSRKSHRSRSLTKGDGSKQKESTSLTKGEAFKLRNNKGKAVGSGTVSNKRREAFKKKGLERENLHMSKEDRPIDWEEENKIHKSVKRLTQKEIEAMMAPKKPEVKEETKDVEMVAGDEQAAETAEPTSFDKKEEVQQKKFGPSKQQQRWEQQGFHWKKREWPKLSNQEWPALGKREASPSKDTSSKKAIKAKEEQASSSQKPPLDQRGG</sequence>
<feature type="compositionally biased region" description="Basic and acidic residues" evidence="1">
    <location>
        <begin position="146"/>
        <end position="165"/>
    </location>
</feature>
<feature type="compositionally biased region" description="Basic and acidic residues" evidence="1">
    <location>
        <begin position="226"/>
        <end position="248"/>
    </location>
</feature>
<evidence type="ECO:0000256" key="1">
    <source>
        <dbReference type="SAM" id="MobiDB-lite"/>
    </source>
</evidence>
<feature type="compositionally biased region" description="Basic residues" evidence="1">
    <location>
        <begin position="49"/>
        <end position="63"/>
    </location>
</feature>
<feature type="compositionally biased region" description="Basic and acidic residues" evidence="1">
    <location>
        <begin position="181"/>
        <end position="190"/>
    </location>
</feature>
<organism evidence="2 3">
    <name type="scientific">Durusdinium trenchii</name>
    <dbReference type="NCBI Taxonomy" id="1381693"/>
    <lineage>
        <taxon>Eukaryota</taxon>
        <taxon>Sar</taxon>
        <taxon>Alveolata</taxon>
        <taxon>Dinophyceae</taxon>
        <taxon>Suessiales</taxon>
        <taxon>Symbiodiniaceae</taxon>
        <taxon>Durusdinium</taxon>
    </lineage>
</organism>